<name>A0A067K0Z7_JATCU</name>
<accession>A0A067K0Z7</accession>
<evidence type="ECO:0000259" key="3">
    <source>
        <dbReference type="SMART" id="SM00322"/>
    </source>
</evidence>
<dbReference type="Proteomes" id="UP000027138">
    <property type="component" value="Unassembled WGS sequence"/>
</dbReference>
<dbReference type="GO" id="GO:0003723">
    <property type="term" value="F:RNA binding"/>
    <property type="evidence" value="ECO:0007669"/>
    <property type="project" value="UniProtKB-UniRule"/>
</dbReference>
<keyword evidence="5" id="KW-1185">Reference proteome</keyword>
<feature type="domain" description="K Homology" evidence="3">
    <location>
        <begin position="274"/>
        <end position="350"/>
    </location>
</feature>
<evidence type="ECO:0000313" key="4">
    <source>
        <dbReference type="EMBL" id="KDP29792.1"/>
    </source>
</evidence>
<dbReference type="OrthoDB" id="442947at2759"/>
<feature type="domain" description="K Homology" evidence="3">
    <location>
        <begin position="366"/>
        <end position="441"/>
    </location>
</feature>
<dbReference type="InterPro" id="IPR004087">
    <property type="entry name" value="KH_dom"/>
</dbReference>
<gene>
    <name evidence="4" type="ORF">JCGZ_18727</name>
</gene>
<feature type="domain" description="K Homology" evidence="3">
    <location>
        <begin position="617"/>
        <end position="687"/>
    </location>
</feature>
<dbReference type="AlphaFoldDB" id="A0A067K0Z7"/>
<evidence type="ECO:0000256" key="1">
    <source>
        <dbReference type="ARBA" id="ARBA00022737"/>
    </source>
</evidence>
<dbReference type="InterPro" id="IPR004088">
    <property type="entry name" value="KH_dom_type_1"/>
</dbReference>
<dbReference type="CDD" id="cd22462">
    <property type="entry name" value="KH-I_HEN4_like_rpt5"/>
    <property type="match status" value="1"/>
</dbReference>
<proteinExistence type="predicted"/>
<keyword evidence="1" id="KW-0677">Repeat</keyword>
<dbReference type="Gene3D" id="3.30.1370.10">
    <property type="entry name" value="K Homology domain, type 1"/>
    <property type="match status" value="5"/>
</dbReference>
<dbReference type="PANTHER" id="PTHR10288">
    <property type="entry name" value="KH DOMAIN CONTAINING RNA BINDING PROTEIN"/>
    <property type="match status" value="1"/>
</dbReference>
<sequence length="693" mass="74693">MQESDHSRRRRPRQLQRFVLQPGQVAYRVVCHFSIIGGLIGTSGSVISQIRRDTGCTIQCEPKVQGSDHRMILVVGPASPGRRIAFKSTEDDDEEEEKELISVAQDAVIRVCERMWEVEAQKGGAGESESGVREGYCGLLADRTQIGAVMGRAGKNVVRMRRESGAQIRILPAPHCATKDDELIQITGTILAVKKALIAVTECLHDCPPYDRGPMLLTRSVERSSYMASSDPHAEFFPHLSSLLPPLTENTVNTHSLSSDAGGNPNQDVKVTQQEVSFRLLCSNGAAGSIIGKKGTIVRTLQNESGASIMFAAPITMSGERLVTISALENLESWYSPAQNAVILVFARSIEHEIEKGHPSVLIEGTSVTARLLVESDVVCCLNGNGGEIDSKFTEGSGADIQILEGEQNSDCASENDVVIEITGEYKNVQNALFLVTRKLRDTLVPSELLDEAKLRSPNGRVVEVASPRLQQLADLSLDSDREASLTSAMDQLGFSNSLCNASSLRLQLTQKFGKGSSAAIKNNENSSTAFVGGSELERSLHFLLPKEVLNEVGAKSPSGVRETACLELDLSIGQASGPMKVGATSPSLHMPPTVERSSKMFGRSMELESRKRSNVANSVVELLVSEDIIGSVFGEDGGNLTRLRQISGAKVEVCDPSPGKNDRTVVISGTPDQTRAAQSLFQAFILAYQCGS</sequence>
<dbReference type="SUPFAM" id="SSF54791">
    <property type="entry name" value="Eukaryotic type KH-domain (KH-domain type I)"/>
    <property type="match status" value="5"/>
</dbReference>
<protein>
    <recommendedName>
        <fullName evidence="3">K Homology domain-containing protein</fullName>
    </recommendedName>
</protein>
<keyword evidence="2" id="KW-0694">RNA-binding</keyword>
<dbReference type="InterPro" id="IPR036612">
    <property type="entry name" value="KH_dom_type_1_sf"/>
</dbReference>
<dbReference type="PROSITE" id="PS50084">
    <property type="entry name" value="KH_TYPE_1"/>
    <property type="match status" value="5"/>
</dbReference>
<dbReference type="SMART" id="SM00322">
    <property type="entry name" value="KH"/>
    <property type="match status" value="5"/>
</dbReference>
<organism evidence="4 5">
    <name type="scientific">Jatropha curcas</name>
    <name type="common">Barbados nut</name>
    <dbReference type="NCBI Taxonomy" id="180498"/>
    <lineage>
        <taxon>Eukaryota</taxon>
        <taxon>Viridiplantae</taxon>
        <taxon>Streptophyta</taxon>
        <taxon>Embryophyta</taxon>
        <taxon>Tracheophyta</taxon>
        <taxon>Spermatophyta</taxon>
        <taxon>Magnoliopsida</taxon>
        <taxon>eudicotyledons</taxon>
        <taxon>Gunneridae</taxon>
        <taxon>Pentapetalae</taxon>
        <taxon>rosids</taxon>
        <taxon>fabids</taxon>
        <taxon>Malpighiales</taxon>
        <taxon>Euphorbiaceae</taxon>
        <taxon>Crotonoideae</taxon>
        <taxon>Jatropheae</taxon>
        <taxon>Jatropha</taxon>
    </lineage>
</organism>
<evidence type="ECO:0000313" key="5">
    <source>
        <dbReference type="Proteomes" id="UP000027138"/>
    </source>
</evidence>
<dbReference type="Pfam" id="PF00013">
    <property type="entry name" value="KH_1"/>
    <property type="match status" value="5"/>
</dbReference>
<feature type="domain" description="K Homology" evidence="3">
    <location>
        <begin position="133"/>
        <end position="205"/>
    </location>
</feature>
<dbReference type="STRING" id="180498.A0A067K0Z7"/>
<dbReference type="EMBL" id="KK914734">
    <property type="protein sequence ID" value="KDP29792.1"/>
    <property type="molecule type" value="Genomic_DNA"/>
</dbReference>
<evidence type="ECO:0000256" key="2">
    <source>
        <dbReference type="PROSITE-ProRule" id="PRU00117"/>
    </source>
</evidence>
<reference evidence="4 5" key="1">
    <citation type="journal article" date="2014" name="PLoS ONE">
        <title>Global Analysis of Gene Expression Profiles in Physic Nut (Jatropha curcas L.) Seedlings Exposed to Salt Stress.</title>
        <authorList>
            <person name="Zhang L."/>
            <person name="Zhang C."/>
            <person name="Wu P."/>
            <person name="Chen Y."/>
            <person name="Li M."/>
            <person name="Jiang H."/>
            <person name="Wu G."/>
        </authorList>
    </citation>
    <scope>NUCLEOTIDE SEQUENCE [LARGE SCALE GENOMIC DNA]</scope>
    <source>
        <strain evidence="5">cv. GZQX0401</strain>
        <tissue evidence="4">Young leaves</tissue>
    </source>
</reference>
<feature type="domain" description="K Homology" evidence="3">
    <location>
        <begin position="23"/>
        <end position="105"/>
    </location>
</feature>